<dbReference type="Proteomes" id="UP000010422">
    <property type="component" value="Unassembled WGS sequence"/>
</dbReference>
<dbReference type="AlphaFoldDB" id="L0PA81"/>
<dbReference type="EMBL" id="CAKM01000146">
    <property type="protein sequence ID" value="CCJ28989.1"/>
    <property type="molecule type" value="Genomic_DNA"/>
</dbReference>
<evidence type="ECO:0000313" key="1">
    <source>
        <dbReference type="EMBL" id="CCJ28989.1"/>
    </source>
</evidence>
<protein>
    <submittedName>
        <fullName evidence="1">Uncharacterized protein</fullName>
    </submittedName>
</protein>
<name>L0PA81_PNEJI</name>
<dbReference type="VEuPathDB" id="FungiDB:PNEJI1_002759"/>
<evidence type="ECO:0000313" key="2">
    <source>
        <dbReference type="Proteomes" id="UP000010422"/>
    </source>
</evidence>
<proteinExistence type="predicted"/>
<reference evidence="1 2" key="1">
    <citation type="journal article" date="2012" name="MBio">
        <title>De novo assembly of the Pneumocystis jirovecii genome from a single bronchoalveolar lavage fluid specimen from a patient.</title>
        <authorList>
            <person name="Cisse O.H."/>
            <person name="Pagni M."/>
            <person name="Hauser P.M."/>
        </authorList>
    </citation>
    <scope>NUCLEOTIDE SEQUENCE [LARGE SCALE GENOMIC DNA]</scope>
    <source>
        <strain evidence="1 2">SE8</strain>
    </source>
</reference>
<dbReference type="InParanoid" id="L0PA81"/>
<comment type="caution">
    <text evidence="1">The sequence shown here is derived from an EMBL/GenBank/DDBJ whole genome shotgun (WGS) entry which is preliminary data.</text>
</comment>
<accession>L0PA81</accession>
<organism evidence="2">
    <name type="scientific">Pneumocystis jirovecii</name>
    <name type="common">Human pneumocystis pneumonia agent</name>
    <dbReference type="NCBI Taxonomy" id="42068"/>
    <lineage>
        <taxon>Eukaryota</taxon>
        <taxon>Fungi</taxon>
        <taxon>Dikarya</taxon>
        <taxon>Ascomycota</taxon>
        <taxon>Taphrinomycotina</taxon>
        <taxon>Pneumocystomycetes</taxon>
        <taxon>Pneumocystaceae</taxon>
        <taxon>Pneumocystis</taxon>
    </lineage>
</organism>
<sequence>MIGIGSICVDIYQLKSDDFINECTRRSFKEISNNYDHQQLSVGFARRRLLCFPQLLFLLQSAGGIVFPEDICLAL</sequence>
<gene>
    <name evidence="1" type="ORF">PNEJI1_002759</name>
</gene>